<organism evidence="1 2">
    <name type="scientific">Psychrobacter pasteurii</name>
    <dbReference type="NCBI Taxonomy" id="1945520"/>
    <lineage>
        <taxon>Bacteria</taxon>
        <taxon>Pseudomonadati</taxon>
        <taxon>Pseudomonadota</taxon>
        <taxon>Gammaproteobacteria</taxon>
        <taxon>Moraxellales</taxon>
        <taxon>Moraxellaceae</taxon>
        <taxon>Psychrobacter</taxon>
    </lineage>
</organism>
<sequence length="122" mass="14647">MNKRKRHMQRYNALRSARVEAMLEMLNAIDHGAPELEVLTGKEDNYILENELNSYRAMKVAQYFKVNVSKGKLTRFSKPEDHHYHLTAKQLMDYIEENHDAFVNYWEWYRQPAIHKVEAQYT</sequence>
<dbReference type="STRING" id="1945520.A1019T_02300"/>
<dbReference type="Proteomes" id="UP000188169">
    <property type="component" value="Unassembled WGS sequence"/>
</dbReference>
<name>A0A1R4EIM1_9GAMM</name>
<dbReference type="OrthoDB" id="6659648at2"/>
<proteinExistence type="predicted"/>
<dbReference type="EMBL" id="FUGD01000138">
    <property type="protein sequence ID" value="SJM38310.1"/>
    <property type="molecule type" value="Genomic_DNA"/>
</dbReference>
<keyword evidence="2" id="KW-1185">Reference proteome</keyword>
<dbReference type="AlphaFoldDB" id="A0A1R4EIM1"/>
<evidence type="ECO:0000313" key="1">
    <source>
        <dbReference type="EMBL" id="SJM38310.1"/>
    </source>
</evidence>
<reference evidence="2" key="1">
    <citation type="submission" date="2017-02" db="EMBL/GenBank/DDBJ databases">
        <authorList>
            <person name="Mornico D."/>
        </authorList>
    </citation>
    <scope>NUCLEOTIDE SEQUENCE [LARGE SCALE GENOMIC DNA]</scope>
</reference>
<accession>A0A1R4EIM1</accession>
<gene>
    <name evidence="1" type="ORF">A1019T_02300</name>
</gene>
<protein>
    <submittedName>
        <fullName evidence="1">Uncharacterized protein</fullName>
    </submittedName>
</protein>
<evidence type="ECO:0000313" key="2">
    <source>
        <dbReference type="Proteomes" id="UP000188169"/>
    </source>
</evidence>
<dbReference type="RefSeq" id="WP_077449663.1">
    <property type="nucleotide sequence ID" value="NZ_FUGD01000138.1"/>
</dbReference>